<dbReference type="EMBL" id="CACRXK020015858">
    <property type="protein sequence ID" value="CAB4028980.1"/>
    <property type="molecule type" value="Genomic_DNA"/>
</dbReference>
<dbReference type="PANTHER" id="PTHR47236:SF5">
    <property type="entry name" value="GENE, 32742-RELATED"/>
    <property type="match status" value="1"/>
</dbReference>
<comment type="caution">
    <text evidence="1">The sequence shown here is derived from an EMBL/GenBank/DDBJ whole genome shotgun (WGS) entry which is preliminary data.</text>
</comment>
<dbReference type="PANTHER" id="PTHR47236">
    <property type="entry name" value="GENE, 32742-RELATED-RELATED"/>
    <property type="match status" value="1"/>
</dbReference>
<organism evidence="1 2">
    <name type="scientific">Paramuricea clavata</name>
    <name type="common">Red gorgonian</name>
    <name type="synonym">Violescent sea-whip</name>
    <dbReference type="NCBI Taxonomy" id="317549"/>
    <lineage>
        <taxon>Eukaryota</taxon>
        <taxon>Metazoa</taxon>
        <taxon>Cnidaria</taxon>
        <taxon>Anthozoa</taxon>
        <taxon>Octocorallia</taxon>
        <taxon>Malacalcyonacea</taxon>
        <taxon>Plexauridae</taxon>
        <taxon>Paramuricea</taxon>
    </lineage>
</organism>
<gene>
    <name evidence="1" type="ORF">PACLA_8A071096</name>
</gene>
<evidence type="ECO:0000313" key="2">
    <source>
        <dbReference type="Proteomes" id="UP001152795"/>
    </source>
</evidence>
<dbReference type="Proteomes" id="UP001152795">
    <property type="component" value="Unassembled WGS sequence"/>
</dbReference>
<dbReference type="OrthoDB" id="5987520at2759"/>
<name>A0A7D9LBD8_PARCT</name>
<accession>A0A7D9LBD8</accession>
<dbReference type="AlphaFoldDB" id="A0A7D9LBD8"/>
<protein>
    <submittedName>
        <fullName evidence="1">Uncharacterized protein</fullName>
    </submittedName>
</protein>
<feature type="non-terminal residue" evidence="1">
    <location>
        <position position="1"/>
    </location>
</feature>
<reference evidence="1" key="1">
    <citation type="submission" date="2020-04" db="EMBL/GenBank/DDBJ databases">
        <authorList>
            <person name="Alioto T."/>
            <person name="Alioto T."/>
            <person name="Gomez Garrido J."/>
        </authorList>
    </citation>
    <scope>NUCLEOTIDE SEQUENCE</scope>
    <source>
        <strain evidence="1">A484AB</strain>
    </source>
</reference>
<keyword evidence="2" id="KW-1185">Reference proteome</keyword>
<evidence type="ECO:0000313" key="1">
    <source>
        <dbReference type="EMBL" id="CAB4028980.1"/>
    </source>
</evidence>
<sequence length="1186" mass="133180">AKELYQKVNQQTESLRGLWVAKLNLRGRSAIASPEDLQLYENKRKELDDEVERRKDLGFTFQQLLRKELDILDEDEKGREEHQISFSAAVSETMRVLNGLTESTTSLTHLDRQRVNAKVDALLQDMTVEVTSECQRRGTWALLGQMTGAQLCTAEGEALRYNDIFDADGNLLSDDLVELDPHTGLFVPRDGACNMMLADNFTVVPIPADFFVHPKTAKVMPIEGNVVYDSVTTHLVVTADNVNDDTGNLSETPIPYIPYPVNPDTGKPVKNNFIQPTKPSEIKYGDPTNDPKTGLIAPILGVTIHPETGAIYPVGGCQESPVTGLPVPIELGSMMFDPKTDQPVPVVSITIDPRSGFVIPIGGNMTESGKGEEVPVIMGEAYLEPLSGNILKVTGARLIDEDDEKELESMGGGYPNALDVCELYHESRVIDALREWKEAAAGHEALSGRHEKSILETRLKELSRSKVKVKTHLLRHLHAVLKREEQTTVLMESGGCPGTYEYYATGQLLPILVGTTMRDMSGSGLEVPILGIDKDPENKEVMPLGGSLEDPHGNGLVPIMLGEKAVDPVTEEMSTICGVKLNKDLKITEPVTLSSSLKKKRKAHPTLLSILEEEYVARRSFWRRQRHRERELSEQHTTLRKQILDNYDITFNHVSEQMELINEGVSSLSDAEHREAQRRGDANIEQTASLPPFIVHWITRLDHPEKEREESHQGALIRFVDVIERFFAKLQAEETKYRARMDELEGALNPDAEASVTERHYQLKDRLRSELEDQLQTRTEQLDQEHAALEYVREKAELLLNEAKLILGGEGAYTGDFSLLLNGIYGDDIQLSEANSELIPLLKRVIALLQENGISLSATRLPPGYPTGVSVVAEERPGRGMVALQKDESSLPASVIVHEAPVGKESVHTSVPSQARIELGRIPSSTSSQEPTKPSMSADQIFNNLQVNQLGETFSGGDVSVSEIAATGEWNEEKRREIGKNLREKHTLECVEHENELRAEEIKAIQEVLEEYQEKKNAKVDQLRNELRENLRQATSSEQREAMFEEYSRKMEEAIQTLESEKEEKMKEVRQRLKRERLRKKRELYNRHKEEARRAGIEHVVDLDLPSDDQLEQDLIQLAREQERLLTELQRAYADEDAELRDGLDTERKAKFDADMEALARAMSTLVPTGDVQDAINEIKEVRSIK</sequence>
<proteinExistence type="predicted"/>